<reference evidence="14 15" key="1">
    <citation type="submission" date="2012-10" db="EMBL/GenBank/DDBJ databases">
        <title>Draft Genome Sequence of Paenibacillus popilliae ATCC 14706T.</title>
        <authorList>
            <person name="Iiyama K."/>
            <person name="Mori K."/>
            <person name="Mon H."/>
            <person name="Chieda Y."/>
            <person name="Lee J.M."/>
            <person name="Kusakabe T."/>
            <person name="Tashiro K."/>
            <person name="Asano S."/>
            <person name="Yasunaga-Aoki C."/>
            <person name="Shimizu S."/>
        </authorList>
    </citation>
    <scope>NUCLEOTIDE SEQUENCE [LARGE SCALE GENOMIC DNA]</scope>
    <source>
        <strain evidence="14 15">ATCC 14706</strain>
    </source>
</reference>
<dbReference type="NCBIfam" id="TIGR00507">
    <property type="entry name" value="aroE"/>
    <property type="match status" value="1"/>
</dbReference>
<feature type="binding site" evidence="10">
    <location>
        <position position="240"/>
    </location>
    <ligand>
        <name>shikimate</name>
        <dbReference type="ChEBI" id="CHEBI:36208"/>
    </ligand>
</feature>
<keyword evidence="5 10" id="KW-0057">Aromatic amino acid biosynthesis</keyword>
<dbReference type="RefSeq" id="WP_006285728.1">
    <property type="nucleotide sequence ID" value="NZ_BALG01000087.1"/>
</dbReference>
<dbReference type="FunFam" id="3.40.50.720:FF:000086">
    <property type="entry name" value="Quinate/shikimate dehydrogenase"/>
    <property type="match status" value="1"/>
</dbReference>
<dbReference type="HAMAP" id="MF_00222">
    <property type="entry name" value="Shikimate_DH_AroE"/>
    <property type="match status" value="1"/>
</dbReference>
<evidence type="ECO:0000259" key="13">
    <source>
        <dbReference type="Pfam" id="PF18317"/>
    </source>
</evidence>
<dbReference type="InterPro" id="IPR041121">
    <property type="entry name" value="SDH_C"/>
</dbReference>
<comment type="subunit">
    <text evidence="10">Homodimer.</text>
</comment>
<feature type="binding site" evidence="10">
    <location>
        <begin position="33"/>
        <end position="35"/>
    </location>
    <ligand>
        <name>shikimate</name>
        <dbReference type="ChEBI" id="CHEBI:36208"/>
    </ligand>
</feature>
<evidence type="ECO:0000256" key="8">
    <source>
        <dbReference type="ARBA" id="ARBA00052329"/>
    </source>
</evidence>
<dbReference type="GO" id="GO:0004764">
    <property type="term" value="F:shikimate 3-dehydrogenase (NADP+) activity"/>
    <property type="evidence" value="ECO:0007669"/>
    <property type="project" value="UniProtKB-UniRule"/>
</dbReference>
<dbReference type="PANTHER" id="PTHR21089:SF1">
    <property type="entry name" value="BIFUNCTIONAL 3-DEHYDROQUINATE DEHYDRATASE_SHIKIMATE DEHYDROGENASE, CHLOROPLASTIC"/>
    <property type="match status" value="1"/>
</dbReference>
<name>M9L9W3_PAEPP</name>
<dbReference type="EC" id="1.1.1.25" evidence="10"/>
<evidence type="ECO:0000256" key="1">
    <source>
        <dbReference type="ARBA" id="ARBA00004871"/>
    </source>
</evidence>
<feature type="binding site" evidence="10">
    <location>
        <position position="268"/>
    </location>
    <ligand>
        <name>shikimate</name>
        <dbReference type="ChEBI" id="CHEBI:36208"/>
    </ligand>
</feature>
<evidence type="ECO:0000256" key="3">
    <source>
        <dbReference type="ARBA" id="ARBA00022857"/>
    </source>
</evidence>
<evidence type="ECO:0000256" key="4">
    <source>
        <dbReference type="ARBA" id="ARBA00023002"/>
    </source>
</evidence>
<dbReference type="OrthoDB" id="9792692at2"/>
<feature type="active site" description="Proton acceptor" evidence="10">
    <location>
        <position position="84"/>
    </location>
</feature>
<feature type="domain" description="Quinate/shikimate 5-dehydrogenase/glutamyl-tRNA reductase" evidence="11">
    <location>
        <begin position="128"/>
        <end position="212"/>
    </location>
</feature>
<dbReference type="CDD" id="cd01065">
    <property type="entry name" value="NAD_bind_Shikimate_DH"/>
    <property type="match status" value="1"/>
</dbReference>
<feature type="binding site" evidence="10">
    <location>
        <position position="96"/>
    </location>
    <ligand>
        <name>NADP(+)</name>
        <dbReference type="ChEBI" id="CHEBI:58349"/>
    </ligand>
</feature>
<evidence type="ECO:0000256" key="10">
    <source>
        <dbReference type="HAMAP-Rule" id="MF_00222"/>
    </source>
</evidence>
<dbReference type="InterPro" id="IPR022893">
    <property type="entry name" value="Shikimate_DH_fam"/>
</dbReference>
<evidence type="ECO:0000256" key="7">
    <source>
        <dbReference type="ARBA" id="ARBA00051639"/>
    </source>
</evidence>
<evidence type="ECO:0000259" key="12">
    <source>
        <dbReference type="Pfam" id="PF08501"/>
    </source>
</evidence>
<evidence type="ECO:0000256" key="6">
    <source>
        <dbReference type="ARBA" id="ARBA00049442"/>
    </source>
</evidence>
<comment type="pathway">
    <text evidence="9">Aromatic compound metabolism; 3,4-dihydroxybenzoate biosynthesis; 3-dehydroquinate from D-quinate (NAD(+) route).</text>
</comment>
<dbReference type="SUPFAM" id="SSF53223">
    <property type="entry name" value="Aminoacid dehydrogenase-like, N-terminal domain"/>
    <property type="match status" value="1"/>
</dbReference>
<dbReference type="InterPro" id="IPR046346">
    <property type="entry name" value="Aminoacid_DH-like_N_sf"/>
</dbReference>
<evidence type="ECO:0000259" key="11">
    <source>
        <dbReference type="Pfam" id="PF01488"/>
    </source>
</evidence>
<feature type="binding site" evidence="10">
    <location>
        <position position="238"/>
    </location>
    <ligand>
        <name>NADP(+)</name>
        <dbReference type="ChEBI" id="CHEBI:58349"/>
    </ligand>
</feature>
<evidence type="ECO:0000313" key="14">
    <source>
        <dbReference type="EMBL" id="GAC42307.1"/>
    </source>
</evidence>
<sequence length="297" mass="31963">MVQNDLAGTMRPSAAIDSSTAVFAVIGDPIKHSTSPLMHNAALRELGLNAVYTAFHVASEQLEQAVQGMRALGMCGMNVTIPHKEAVMAHLDEVDESASVIGAVNTIVNRSGRLIGYNTDGLGFVRSLQEEIFSNLHQSRILLIGAGGAARGIAYALLKAGCRRLQIANRTLERAEVLARDLSAFGTVAAVQLGTRPTIDAHEVDIVIHTTSVGMHPDGEAVPFDPDWLRPDMIVSDIVYNPLKTALLREAGKRGCRTHSGLGMFVYQGAIALELWTGAAAPVPLMREQVWNTLRHE</sequence>
<dbReference type="GO" id="GO:0009073">
    <property type="term" value="P:aromatic amino acid family biosynthetic process"/>
    <property type="evidence" value="ECO:0007669"/>
    <property type="project" value="UniProtKB-KW"/>
</dbReference>
<organism evidence="14 15">
    <name type="scientific">Paenibacillus popilliae ATCC 14706</name>
    <dbReference type="NCBI Taxonomy" id="1212764"/>
    <lineage>
        <taxon>Bacteria</taxon>
        <taxon>Bacillati</taxon>
        <taxon>Bacillota</taxon>
        <taxon>Bacilli</taxon>
        <taxon>Bacillales</taxon>
        <taxon>Paenibacillaceae</taxon>
        <taxon>Paenibacillus</taxon>
    </lineage>
</organism>
<keyword evidence="2 10" id="KW-0028">Amino-acid biosynthesis</keyword>
<feature type="binding site" evidence="10">
    <location>
        <position position="80"/>
    </location>
    <ligand>
        <name>shikimate</name>
        <dbReference type="ChEBI" id="CHEBI:36208"/>
    </ligand>
</feature>
<dbReference type="Pfam" id="PF08501">
    <property type="entry name" value="Shikimate_dh_N"/>
    <property type="match status" value="1"/>
</dbReference>
<dbReference type="Pfam" id="PF18317">
    <property type="entry name" value="SDH_C"/>
    <property type="match status" value="1"/>
</dbReference>
<comment type="catalytic activity">
    <reaction evidence="8">
        <text>shikimate + NAD(+) = 3-dehydroshikimate + NADH + H(+)</text>
        <dbReference type="Rhea" id="RHEA:17741"/>
        <dbReference type="ChEBI" id="CHEBI:15378"/>
        <dbReference type="ChEBI" id="CHEBI:16630"/>
        <dbReference type="ChEBI" id="CHEBI:36208"/>
        <dbReference type="ChEBI" id="CHEBI:57540"/>
        <dbReference type="ChEBI" id="CHEBI:57945"/>
    </reaction>
</comment>
<dbReference type="Gene3D" id="3.40.50.10860">
    <property type="entry name" value="Leucine Dehydrogenase, chain A, domain 1"/>
    <property type="match status" value="1"/>
</dbReference>
<comment type="caution">
    <text evidence="14">The sequence shown here is derived from an EMBL/GenBank/DDBJ whole genome shotgun (WGS) entry which is preliminary data.</text>
</comment>
<evidence type="ECO:0000256" key="5">
    <source>
        <dbReference type="ARBA" id="ARBA00023141"/>
    </source>
</evidence>
<dbReference type="GO" id="GO:0019632">
    <property type="term" value="P:shikimate metabolic process"/>
    <property type="evidence" value="ECO:0007669"/>
    <property type="project" value="InterPro"/>
</dbReference>
<keyword evidence="15" id="KW-1185">Reference proteome</keyword>
<dbReference type="Pfam" id="PF01488">
    <property type="entry name" value="Shikimate_DH"/>
    <property type="match status" value="1"/>
</dbReference>
<dbReference type="GO" id="GO:0030266">
    <property type="term" value="F:quinate 3-dehydrogenase (NAD+) activity"/>
    <property type="evidence" value="ECO:0007669"/>
    <property type="project" value="UniProtKB-EC"/>
</dbReference>
<comment type="catalytic activity">
    <reaction evidence="6 10">
        <text>shikimate + NADP(+) = 3-dehydroshikimate + NADPH + H(+)</text>
        <dbReference type="Rhea" id="RHEA:17737"/>
        <dbReference type="ChEBI" id="CHEBI:15378"/>
        <dbReference type="ChEBI" id="CHEBI:16630"/>
        <dbReference type="ChEBI" id="CHEBI:36208"/>
        <dbReference type="ChEBI" id="CHEBI:57783"/>
        <dbReference type="ChEBI" id="CHEBI:58349"/>
        <dbReference type="EC" id="1.1.1.25"/>
    </reaction>
</comment>
<gene>
    <name evidence="10" type="primary">aroE</name>
    <name evidence="14" type="ORF">PPOP_1664</name>
</gene>
<dbReference type="InterPro" id="IPR011342">
    <property type="entry name" value="Shikimate_DH"/>
</dbReference>
<evidence type="ECO:0000256" key="9">
    <source>
        <dbReference type="ARBA" id="ARBA00060613"/>
    </source>
</evidence>
<keyword evidence="4 10" id="KW-0560">Oxidoreductase</keyword>
<dbReference type="SUPFAM" id="SSF51735">
    <property type="entry name" value="NAD(P)-binding Rossmann-fold domains"/>
    <property type="match status" value="1"/>
</dbReference>
<feature type="domain" description="SDH C-terminal" evidence="13">
    <location>
        <begin position="261"/>
        <end position="290"/>
    </location>
</feature>
<feature type="binding site" evidence="10">
    <location>
        <position position="120"/>
    </location>
    <ligand>
        <name>shikimate</name>
        <dbReference type="ChEBI" id="CHEBI:36208"/>
    </ligand>
</feature>
<dbReference type="InterPro" id="IPR006151">
    <property type="entry name" value="Shikm_DH/Glu-tRNA_Rdtase"/>
</dbReference>
<feature type="binding site" evidence="10">
    <location>
        <position position="261"/>
    </location>
    <ligand>
        <name>NADP(+)</name>
        <dbReference type="ChEBI" id="CHEBI:58349"/>
    </ligand>
</feature>
<proteinExistence type="inferred from homology"/>
<dbReference type="InterPro" id="IPR036291">
    <property type="entry name" value="NAD(P)-bd_dom_sf"/>
</dbReference>
<comment type="similarity">
    <text evidence="10">Belongs to the shikimate dehydrogenase family.</text>
</comment>
<feature type="binding site" evidence="10">
    <location>
        <begin position="169"/>
        <end position="174"/>
    </location>
    <ligand>
        <name>NADP(+)</name>
        <dbReference type="ChEBI" id="CHEBI:58349"/>
    </ligand>
</feature>
<comment type="function">
    <text evidence="10">Involved in the biosynthesis of the chorismate, which leads to the biosynthesis of aromatic amino acids. Catalyzes the reversible NADPH linked reduction of 3-dehydroshikimate (DHSA) to yield shikimate (SA).</text>
</comment>
<dbReference type="GO" id="GO:0008652">
    <property type="term" value="P:amino acid biosynthetic process"/>
    <property type="evidence" value="ECO:0007669"/>
    <property type="project" value="UniProtKB-KW"/>
</dbReference>
<feature type="domain" description="Shikimate dehydrogenase substrate binding N-terminal" evidence="12">
    <location>
        <begin position="25"/>
        <end position="107"/>
    </location>
</feature>
<dbReference type="FunFam" id="3.40.50.10860:FF:000004">
    <property type="entry name" value="Quinate/shikimate dehydrogenase"/>
    <property type="match status" value="1"/>
</dbReference>
<comment type="pathway">
    <text evidence="1 10">Metabolic intermediate biosynthesis; chorismate biosynthesis; chorismate from D-erythrose 4-phosphate and phosphoenolpyruvate: step 4/7.</text>
</comment>
<dbReference type="InterPro" id="IPR013708">
    <property type="entry name" value="Shikimate_DH-bd_N"/>
</dbReference>
<dbReference type="NCBIfam" id="NF001319">
    <property type="entry name" value="PRK00258.3-3"/>
    <property type="match status" value="1"/>
</dbReference>
<dbReference type="GO" id="GO:0052734">
    <property type="term" value="F:shikimate 3-dehydrogenase (NAD+) activity"/>
    <property type="evidence" value="ECO:0007669"/>
    <property type="project" value="RHEA"/>
</dbReference>
<feature type="binding site" evidence="10">
    <location>
        <begin position="145"/>
        <end position="149"/>
    </location>
    <ligand>
        <name>NADP(+)</name>
        <dbReference type="ChEBI" id="CHEBI:58349"/>
    </ligand>
</feature>
<dbReference type="UniPathway" id="UPA00053">
    <property type="reaction ID" value="UER00087"/>
</dbReference>
<evidence type="ECO:0000313" key="15">
    <source>
        <dbReference type="Proteomes" id="UP000029453"/>
    </source>
</evidence>
<dbReference type="GO" id="GO:0050661">
    <property type="term" value="F:NADP binding"/>
    <property type="evidence" value="ECO:0007669"/>
    <property type="project" value="InterPro"/>
</dbReference>
<dbReference type="EMBL" id="BALG01000087">
    <property type="protein sequence ID" value="GAC42307.1"/>
    <property type="molecule type" value="Genomic_DNA"/>
</dbReference>
<evidence type="ECO:0000256" key="2">
    <source>
        <dbReference type="ARBA" id="ARBA00022605"/>
    </source>
</evidence>
<feature type="binding site" evidence="10">
    <location>
        <position position="105"/>
    </location>
    <ligand>
        <name>shikimate</name>
        <dbReference type="ChEBI" id="CHEBI:36208"/>
    </ligand>
</feature>
<dbReference type="Proteomes" id="UP000029453">
    <property type="component" value="Unassembled WGS sequence"/>
</dbReference>
<dbReference type="Gene3D" id="3.40.50.720">
    <property type="entry name" value="NAD(P)-binding Rossmann-like Domain"/>
    <property type="match status" value="1"/>
</dbReference>
<dbReference type="AlphaFoldDB" id="M9L9W3"/>
<comment type="catalytic activity">
    <reaction evidence="7">
        <text>L-quinate + NAD(+) = 3-dehydroquinate + NADH + H(+)</text>
        <dbReference type="Rhea" id="RHEA:22364"/>
        <dbReference type="ChEBI" id="CHEBI:15378"/>
        <dbReference type="ChEBI" id="CHEBI:29751"/>
        <dbReference type="ChEBI" id="CHEBI:32364"/>
        <dbReference type="ChEBI" id="CHEBI:57540"/>
        <dbReference type="ChEBI" id="CHEBI:57945"/>
        <dbReference type="EC" id="1.1.1.24"/>
    </reaction>
</comment>
<accession>M9L9W3</accession>
<dbReference type="GO" id="GO:0009423">
    <property type="term" value="P:chorismate biosynthetic process"/>
    <property type="evidence" value="ECO:0007669"/>
    <property type="project" value="UniProtKB-UniRule"/>
</dbReference>
<keyword evidence="3 10" id="KW-0521">NADP</keyword>
<dbReference type="PANTHER" id="PTHR21089">
    <property type="entry name" value="SHIKIMATE DEHYDROGENASE"/>
    <property type="match status" value="1"/>
</dbReference>
<protein>
    <recommendedName>
        <fullName evidence="10">Shikimate dehydrogenase (NADP(+))</fullName>
        <shortName evidence="10">SDH</shortName>
        <ecNumber evidence="10">1.1.1.25</ecNumber>
    </recommendedName>
</protein>